<dbReference type="Gene3D" id="4.10.640.10">
    <property type="entry name" value="Ribosomal protein S18"/>
    <property type="match status" value="1"/>
</dbReference>
<keyword evidence="2" id="KW-0689">Ribosomal protein</keyword>
<evidence type="ECO:0000313" key="5">
    <source>
        <dbReference type="Proteomes" id="UP000887572"/>
    </source>
</evidence>
<dbReference type="WBParaSite" id="Gr19_v10_g8591.t1">
    <property type="protein sequence ID" value="Gr19_v10_g8591.t1"/>
    <property type="gene ID" value="Gr19_v10_g8591"/>
</dbReference>
<keyword evidence="3" id="KW-0687">Ribonucleoprotein</keyword>
<proteinExistence type="inferred from homology"/>
<evidence type="ECO:0000256" key="3">
    <source>
        <dbReference type="ARBA" id="ARBA00023274"/>
    </source>
</evidence>
<dbReference type="InterPro" id="IPR001648">
    <property type="entry name" value="Ribosomal_bS18"/>
</dbReference>
<keyword evidence="4" id="KW-0472">Membrane</keyword>
<evidence type="ECO:0000256" key="4">
    <source>
        <dbReference type="SAM" id="Phobius"/>
    </source>
</evidence>
<reference evidence="6" key="1">
    <citation type="submission" date="2022-11" db="UniProtKB">
        <authorList>
            <consortium name="WormBaseParasite"/>
        </authorList>
    </citation>
    <scope>IDENTIFICATION</scope>
</reference>
<keyword evidence="4" id="KW-1133">Transmembrane helix</keyword>
<name>A0A914ICD1_GLORO</name>
<dbReference type="GO" id="GO:0070181">
    <property type="term" value="F:small ribosomal subunit rRNA binding"/>
    <property type="evidence" value="ECO:0007669"/>
    <property type="project" value="TreeGrafter"/>
</dbReference>
<keyword evidence="4" id="KW-0812">Transmembrane</keyword>
<dbReference type="PANTHER" id="PTHR13479">
    <property type="entry name" value="30S RIBOSOMAL PROTEIN S18"/>
    <property type="match status" value="1"/>
</dbReference>
<protein>
    <submittedName>
        <fullName evidence="6">Uncharacterized protein</fullName>
    </submittedName>
</protein>
<evidence type="ECO:0000313" key="6">
    <source>
        <dbReference type="WBParaSite" id="Gr19_v10_g8591.t1"/>
    </source>
</evidence>
<dbReference type="InterPro" id="IPR036870">
    <property type="entry name" value="Ribosomal_bS18_sf"/>
</dbReference>
<dbReference type="GO" id="GO:0032543">
    <property type="term" value="P:mitochondrial translation"/>
    <property type="evidence" value="ECO:0007669"/>
    <property type="project" value="TreeGrafter"/>
</dbReference>
<dbReference type="PANTHER" id="PTHR13479:SF40">
    <property type="entry name" value="SMALL RIBOSOMAL SUBUNIT PROTEIN BS18M"/>
    <property type="match status" value="1"/>
</dbReference>
<dbReference type="GO" id="GO:0005763">
    <property type="term" value="C:mitochondrial small ribosomal subunit"/>
    <property type="evidence" value="ECO:0007669"/>
    <property type="project" value="TreeGrafter"/>
</dbReference>
<feature type="transmembrane region" description="Helical" evidence="4">
    <location>
        <begin position="314"/>
        <end position="334"/>
    </location>
</feature>
<feature type="transmembrane region" description="Helical" evidence="4">
    <location>
        <begin position="370"/>
        <end position="392"/>
    </location>
</feature>
<evidence type="ECO:0000256" key="1">
    <source>
        <dbReference type="ARBA" id="ARBA00005589"/>
    </source>
</evidence>
<evidence type="ECO:0000256" key="2">
    <source>
        <dbReference type="ARBA" id="ARBA00022980"/>
    </source>
</evidence>
<dbReference type="Pfam" id="PF01084">
    <property type="entry name" value="Ribosomal_S18"/>
    <property type="match status" value="1"/>
</dbReference>
<sequence length="406" mass="46218">MYPSMHSNECNMMLTPKPSVLFTPCRFMRKARSSLKTRPATAYYNASPIDFGEVRTSLLKVEQSTDDNTKQLFPSDPDAPIQLGFNPFERADRKCLLCALGVRLDYKNARLLQQFVSNFSGRVYDQHVTGLCNKQYKTLLSTIAHSRKAGYMPVLVKDAKYLRDPKLFDPLKAIRPHSYDYQTSFEMKMSLTTQNSLGSTSTAAADLRERRRKRILQNAEGRLSKILSGPSGGEKRQAPTIEGMYGKEGDDQFGEGEALANCERNVPSDFFVQTDSVQHGRDFVHECFERHRWLITSLVGVVLRLLVQFDLVRFVALTFVVLFASYQLLLHLRFPNDAMPCSSDGIIFNCLLVCGLNERFVRLAALTLHILWQFITDFCCMAFAFLVTHWLFILSKSLHPHIVSLL</sequence>
<organism evidence="5 6">
    <name type="scientific">Globodera rostochiensis</name>
    <name type="common">Golden nematode worm</name>
    <name type="synonym">Heterodera rostochiensis</name>
    <dbReference type="NCBI Taxonomy" id="31243"/>
    <lineage>
        <taxon>Eukaryota</taxon>
        <taxon>Metazoa</taxon>
        <taxon>Ecdysozoa</taxon>
        <taxon>Nematoda</taxon>
        <taxon>Chromadorea</taxon>
        <taxon>Rhabditida</taxon>
        <taxon>Tylenchina</taxon>
        <taxon>Tylenchomorpha</taxon>
        <taxon>Tylenchoidea</taxon>
        <taxon>Heteroderidae</taxon>
        <taxon>Heteroderinae</taxon>
        <taxon>Globodera</taxon>
    </lineage>
</organism>
<dbReference type="Proteomes" id="UP000887572">
    <property type="component" value="Unplaced"/>
</dbReference>
<keyword evidence="5" id="KW-1185">Reference proteome</keyword>
<dbReference type="GO" id="GO:0003735">
    <property type="term" value="F:structural constituent of ribosome"/>
    <property type="evidence" value="ECO:0007669"/>
    <property type="project" value="InterPro"/>
</dbReference>
<comment type="similarity">
    <text evidence="1">Belongs to the bacterial ribosomal protein bS18 family.</text>
</comment>
<dbReference type="AlphaFoldDB" id="A0A914ICD1"/>
<dbReference type="SUPFAM" id="SSF46911">
    <property type="entry name" value="Ribosomal protein S18"/>
    <property type="match status" value="1"/>
</dbReference>
<accession>A0A914ICD1</accession>